<accession>A0A6M3X669</accession>
<protein>
    <submittedName>
        <fullName evidence="1">Uncharacterized protein</fullName>
    </submittedName>
</protein>
<name>A0A6M3X669_9ZZZZ</name>
<reference evidence="1" key="1">
    <citation type="submission" date="2020-03" db="EMBL/GenBank/DDBJ databases">
        <title>The deep terrestrial virosphere.</title>
        <authorList>
            <person name="Holmfeldt K."/>
            <person name="Nilsson E."/>
            <person name="Simone D."/>
            <person name="Lopez-Fernandez M."/>
            <person name="Wu X."/>
            <person name="de Brujin I."/>
            <person name="Lundin D."/>
            <person name="Andersson A."/>
            <person name="Bertilsson S."/>
            <person name="Dopson M."/>
        </authorList>
    </citation>
    <scope>NUCLEOTIDE SEQUENCE</scope>
    <source>
        <strain evidence="1">MM171B02404</strain>
    </source>
</reference>
<dbReference type="EMBL" id="MT143934">
    <property type="protein sequence ID" value="QJH92957.1"/>
    <property type="molecule type" value="Genomic_DNA"/>
</dbReference>
<evidence type="ECO:0000313" key="1">
    <source>
        <dbReference type="EMBL" id="QJH92957.1"/>
    </source>
</evidence>
<gene>
    <name evidence="1" type="ORF">MM171B02404_0005</name>
</gene>
<organism evidence="1">
    <name type="scientific">viral metagenome</name>
    <dbReference type="NCBI Taxonomy" id="1070528"/>
    <lineage>
        <taxon>unclassified sequences</taxon>
        <taxon>metagenomes</taxon>
        <taxon>organismal metagenomes</taxon>
    </lineage>
</organism>
<sequence>MLNEKQIEDKIDMQNPKIGQRVQVFSNNYEELGYGTITSLDILVADETGEIISNDYPEITLDDGRKFEGLNCWWYPIKIGD</sequence>
<dbReference type="AlphaFoldDB" id="A0A6M3X669"/>
<proteinExistence type="predicted"/>